<name>A0A8X6XFT2_9ARAC</name>
<comment type="caution">
    <text evidence="1">The sequence shown here is derived from an EMBL/GenBank/DDBJ whole genome shotgun (WGS) entry which is preliminary data.</text>
</comment>
<dbReference type="AlphaFoldDB" id="A0A8X6XFT2"/>
<evidence type="ECO:0000313" key="1">
    <source>
        <dbReference type="EMBL" id="GFY53017.1"/>
    </source>
</evidence>
<reference evidence="1" key="1">
    <citation type="submission" date="2020-08" db="EMBL/GenBank/DDBJ databases">
        <title>Multicomponent nature underlies the extraordinary mechanical properties of spider dragline silk.</title>
        <authorList>
            <person name="Kono N."/>
            <person name="Nakamura H."/>
            <person name="Mori M."/>
            <person name="Yoshida Y."/>
            <person name="Ohtoshi R."/>
            <person name="Malay A.D."/>
            <person name="Moran D.A.P."/>
            <person name="Tomita M."/>
            <person name="Numata K."/>
            <person name="Arakawa K."/>
        </authorList>
    </citation>
    <scope>NUCLEOTIDE SEQUENCE</scope>
</reference>
<dbReference type="EMBL" id="BMAV01009024">
    <property type="protein sequence ID" value="GFY53017.1"/>
    <property type="molecule type" value="Genomic_DNA"/>
</dbReference>
<organism evidence="1 2">
    <name type="scientific">Trichonephila inaurata madagascariensis</name>
    <dbReference type="NCBI Taxonomy" id="2747483"/>
    <lineage>
        <taxon>Eukaryota</taxon>
        <taxon>Metazoa</taxon>
        <taxon>Ecdysozoa</taxon>
        <taxon>Arthropoda</taxon>
        <taxon>Chelicerata</taxon>
        <taxon>Arachnida</taxon>
        <taxon>Araneae</taxon>
        <taxon>Araneomorphae</taxon>
        <taxon>Entelegynae</taxon>
        <taxon>Araneoidea</taxon>
        <taxon>Nephilidae</taxon>
        <taxon>Trichonephila</taxon>
        <taxon>Trichonephila inaurata</taxon>
    </lineage>
</organism>
<accession>A0A8X6XFT2</accession>
<sequence length="131" mass="15123">MLGGKNNLNLFNSFFVSSKDGLHLIFSRKEHLIAKFVYLVVVEVLLDKYGDSKNFQSDTTKVRKKLKSLQDLLDTTNKERIKMQDIFTKWTAVRKRNITEMREVTDFIDLHKCNRKISLLLGSSLVITGGK</sequence>
<gene>
    <name evidence="1" type="ORF">TNIN_320121</name>
</gene>
<evidence type="ECO:0000313" key="2">
    <source>
        <dbReference type="Proteomes" id="UP000886998"/>
    </source>
</evidence>
<protein>
    <submittedName>
        <fullName evidence="1">Uncharacterized protein</fullName>
    </submittedName>
</protein>
<proteinExistence type="predicted"/>
<keyword evidence="2" id="KW-1185">Reference proteome</keyword>
<dbReference type="Proteomes" id="UP000886998">
    <property type="component" value="Unassembled WGS sequence"/>
</dbReference>